<evidence type="ECO:0000259" key="8">
    <source>
        <dbReference type="PROSITE" id="PS50157"/>
    </source>
</evidence>
<feature type="domain" description="C2H2-type" evidence="8">
    <location>
        <begin position="337"/>
        <end position="364"/>
    </location>
</feature>
<feature type="compositionally biased region" description="Acidic residues" evidence="7">
    <location>
        <begin position="167"/>
        <end position="176"/>
    </location>
</feature>
<evidence type="ECO:0000313" key="9">
    <source>
        <dbReference type="EMBL" id="KAJ8317229.1"/>
    </source>
</evidence>
<keyword evidence="4" id="KW-0862">Zinc</keyword>
<evidence type="ECO:0000256" key="7">
    <source>
        <dbReference type="SAM" id="MobiDB-lite"/>
    </source>
</evidence>
<dbReference type="InterPro" id="IPR050527">
    <property type="entry name" value="Snail/Krueppel_Znf"/>
</dbReference>
<dbReference type="PANTHER" id="PTHR24388:SF104">
    <property type="entry name" value="AT-RICH BINDING PROTEIN-RELATED"/>
    <property type="match status" value="1"/>
</dbReference>
<dbReference type="InterPro" id="IPR036236">
    <property type="entry name" value="Znf_C2H2_sf"/>
</dbReference>
<keyword evidence="10" id="KW-1185">Reference proteome</keyword>
<dbReference type="EMBL" id="JARBDR010000246">
    <property type="protein sequence ID" value="KAJ8317229.1"/>
    <property type="molecule type" value="Genomic_DNA"/>
</dbReference>
<feature type="domain" description="C2H2-type" evidence="8">
    <location>
        <begin position="423"/>
        <end position="450"/>
    </location>
</feature>
<accession>A0ABQ9FIW7</accession>
<feature type="compositionally biased region" description="Low complexity" evidence="7">
    <location>
        <begin position="702"/>
        <end position="717"/>
    </location>
</feature>
<feature type="domain" description="C2H2-type" evidence="8">
    <location>
        <begin position="309"/>
        <end position="336"/>
    </location>
</feature>
<evidence type="ECO:0000256" key="2">
    <source>
        <dbReference type="ARBA" id="ARBA00022737"/>
    </source>
</evidence>
<evidence type="ECO:0000256" key="5">
    <source>
        <dbReference type="ARBA" id="ARBA00023242"/>
    </source>
</evidence>
<evidence type="ECO:0000256" key="6">
    <source>
        <dbReference type="PROSITE-ProRule" id="PRU00042"/>
    </source>
</evidence>
<keyword evidence="2" id="KW-0677">Repeat</keyword>
<feature type="compositionally biased region" description="Basic residues" evidence="7">
    <location>
        <begin position="180"/>
        <end position="193"/>
    </location>
</feature>
<keyword evidence="1" id="KW-0479">Metal-binding</keyword>
<comment type="caution">
    <text evidence="9">The sequence shown here is derived from an EMBL/GenBank/DDBJ whole genome shotgun (WGS) entry which is preliminary data.</text>
</comment>
<protein>
    <recommendedName>
        <fullName evidence="8">C2H2-type domain-containing protein</fullName>
    </recommendedName>
</protein>
<dbReference type="InterPro" id="IPR013087">
    <property type="entry name" value="Znf_C2H2_type"/>
</dbReference>
<dbReference type="SMART" id="SM00355">
    <property type="entry name" value="ZnF_C2H2"/>
    <property type="match status" value="6"/>
</dbReference>
<dbReference type="Proteomes" id="UP001217089">
    <property type="component" value="Unassembled WGS sequence"/>
</dbReference>
<feature type="region of interest" description="Disordered" evidence="7">
    <location>
        <begin position="673"/>
        <end position="722"/>
    </location>
</feature>
<name>A0ABQ9FIW7_TEGGR</name>
<dbReference type="SUPFAM" id="SSF57667">
    <property type="entry name" value="beta-beta-alpha zinc fingers"/>
    <property type="match status" value="3"/>
</dbReference>
<organism evidence="9 10">
    <name type="scientific">Tegillarca granosa</name>
    <name type="common">Malaysian cockle</name>
    <name type="synonym">Anadara granosa</name>
    <dbReference type="NCBI Taxonomy" id="220873"/>
    <lineage>
        <taxon>Eukaryota</taxon>
        <taxon>Metazoa</taxon>
        <taxon>Spiralia</taxon>
        <taxon>Lophotrochozoa</taxon>
        <taxon>Mollusca</taxon>
        <taxon>Bivalvia</taxon>
        <taxon>Autobranchia</taxon>
        <taxon>Pteriomorphia</taxon>
        <taxon>Arcoida</taxon>
        <taxon>Arcoidea</taxon>
        <taxon>Arcidae</taxon>
        <taxon>Tegillarca</taxon>
    </lineage>
</organism>
<keyword evidence="3 6" id="KW-0863">Zinc-finger</keyword>
<dbReference type="PROSITE" id="PS50157">
    <property type="entry name" value="ZINC_FINGER_C2H2_2"/>
    <property type="match status" value="6"/>
</dbReference>
<feature type="domain" description="C2H2-type" evidence="8">
    <location>
        <begin position="451"/>
        <end position="479"/>
    </location>
</feature>
<feature type="compositionally biased region" description="Polar residues" evidence="7">
    <location>
        <begin position="674"/>
        <end position="687"/>
    </location>
</feature>
<evidence type="ECO:0000256" key="4">
    <source>
        <dbReference type="ARBA" id="ARBA00022833"/>
    </source>
</evidence>
<feature type="domain" description="C2H2-type" evidence="8">
    <location>
        <begin position="365"/>
        <end position="392"/>
    </location>
</feature>
<proteinExistence type="predicted"/>
<dbReference type="PROSITE" id="PS00028">
    <property type="entry name" value="ZINC_FINGER_C2H2_1"/>
    <property type="match status" value="6"/>
</dbReference>
<keyword evidence="5" id="KW-0539">Nucleus</keyword>
<evidence type="ECO:0000256" key="3">
    <source>
        <dbReference type="ARBA" id="ARBA00022771"/>
    </source>
</evidence>
<sequence>MAAACAIEIENELSSHAESNVSEIINDEINTDKTVTNIIITEIIDPNNVRNELVQNVINSNETGQSVTLEVPEPDTQQCNISNQGGQFNNDGMAVKSTTLLQSVEQEKSAVQCKDGKRLMEVAIQANDYDIERRSGKIPARRRVIPFKFRDYRNPDLVDETGKNSDSDFDPNDEYDDSKIRRKKSRGRPRKVPRLGELTGSAVTQNEENETEVLKTSEDILGDGNDMIEGNGSNSPSKVAVDGDIIKVVHLGEQGADTAQDSVTHEGGEIPNKTAAATVTTKKYTDKSSYGFHCDVCSKVFSTKGIKQFECTYCEKKFSSNVSLQEHMSRHTDSKPYQCHVCLRNFRQVSCLRRHLLTHSSETPFSCQICSRKFSQMVYLRSHMKVHTGERPFKCQVDGCGKAFAHQSDLNRHKIVHSGLKPYVCDVCGTRFSDPSSRRRHEREHVGVKPYPCQLCGESFKRAGQLKAHLARKHSNDQEGVQVVRSTNGALLFLFKDANKDVSTIVQDENVDKQSLTKQKKIVKLIEDLNSSMVQHVQINLPPQHNYSASSKPNEKSVEVPVEPIEGETMYLETGSIEQQQEVLEESIQNSIIQSLPVSETEISSQNIPELVSAYQNMDVQHEQTEDGATVIAIAAVDDQTQGTSVPVEYLQIIEELAPDSLEQQIVEVHYQQAEDQPTEIQESVENSVEKEQPQQEELEATTSSSTTPTPPSTSTSNDFVTNPDFNCQEYYNWLSSFTELCKVVPMPLDLSLFQKISQVHKTLSDVMATPSGVIADKENFKILMNISKDLNTIINEHLCFVMQNLDHSKESSG</sequence>
<feature type="compositionally biased region" description="Basic and acidic residues" evidence="7">
    <location>
        <begin position="154"/>
        <end position="166"/>
    </location>
</feature>
<feature type="domain" description="C2H2-type" evidence="8">
    <location>
        <begin position="393"/>
        <end position="422"/>
    </location>
</feature>
<dbReference type="PANTHER" id="PTHR24388">
    <property type="entry name" value="ZINC FINGER PROTEIN"/>
    <property type="match status" value="1"/>
</dbReference>
<gene>
    <name evidence="9" type="ORF">KUTeg_005133</name>
</gene>
<reference evidence="9 10" key="1">
    <citation type="submission" date="2022-12" db="EMBL/GenBank/DDBJ databases">
        <title>Chromosome-level genome of Tegillarca granosa.</title>
        <authorList>
            <person name="Kim J."/>
        </authorList>
    </citation>
    <scope>NUCLEOTIDE SEQUENCE [LARGE SCALE GENOMIC DNA]</scope>
    <source>
        <strain evidence="9">Teg-2019</strain>
        <tissue evidence="9">Adductor muscle</tissue>
    </source>
</reference>
<dbReference type="Pfam" id="PF00096">
    <property type="entry name" value="zf-C2H2"/>
    <property type="match status" value="5"/>
</dbReference>
<evidence type="ECO:0000313" key="10">
    <source>
        <dbReference type="Proteomes" id="UP001217089"/>
    </source>
</evidence>
<dbReference type="Gene3D" id="3.30.160.60">
    <property type="entry name" value="Classic Zinc Finger"/>
    <property type="match status" value="6"/>
</dbReference>
<evidence type="ECO:0000256" key="1">
    <source>
        <dbReference type="ARBA" id="ARBA00022723"/>
    </source>
</evidence>
<feature type="region of interest" description="Disordered" evidence="7">
    <location>
        <begin position="154"/>
        <end position="213"/>
    </location>
</feature>